<feature type="non-terminal residue" evidence="3">
    <location>
        <position position="65"/>
    </location>
</feature>
<dbReference type="InterPro" id="IPR014010">
    <property type="entry name" value="REJ_dom"/>
</dbReference>
<dbReference type="Proteomes" id="UP000052976">
    <property type="component" value="Unassembled WGS sequence"/>
</dbReference>
<organism evidence="3 4">
    <name type="scientific">Corvus brachyrhynchos</name>
    <name type="common">American crow</name>
    <dbReference type="NCBI Taxonomy" id="85066"/>
    <lineage>
        <taxon>Eukaryota</taxon>
        <taxon>Metazoa</taxon>
        <taxon>Chordata</taxon>
        <taxon>Craniata</taxon>
        <taxon>Vertebrata</taxon>
        <taxon>Euteleostomi</taxon>
        <taxon>Archelosauria</taxon>
        <taxon>Archosauria</taxon>
        <taxon>Dinosauria</taxon>
        <taxon>Saurischia</taxon>
        <taxon>Theropoda</taxon>
        <taxon>Coelurosauria</taxon>
        <taxon>Aves</taxon>
        <taxon>Neognathae</taxon>
        <taxon>Neoaves</taxon>
        <taxon>Telluraves</taxon>
        <taxon>Australaves</taxon>
        <taxon>Passeriformes</taxon>
        <taxon>Corvoidea</taxon>
        <taxon>Corvidae</taxon>
        <taxon>Corvus</taxon>
    </lineage>
</organism>
<evidence type="ECO:0000256" key="1">
    <source>
        <dbReference type="SAM" id="MobiDB-lite"/>
    </source>
</evidence>
<dbReference type="AlphaFoldDB" id="A0A091EYV2"/>
<keyword evidence="4" id="KW-1185">Reference proteome</keyword>
<evidence type="ECO:0000313" key="3">
    <source>
        <dbReference type="EMBL" id="KFO62146.1"/>
    </source>
</evidence>
<accession>A0A091EYV2</accession>
<name>A0A091EYV2_CORBR</name>
<dbReference type="InterPro" id="IPR013783">
    <property type="entry name" value="Ig-like_fold"/>
</dbReference>
<reference evidence="3 4" key="1">
    <citation type="submission" date="2014-04" db="EMBL/GenBank/DDBJ databases">
        <title>Genome evolution of avian class.</title>
        <authorList>
            <person name="Zhang G."/>
            <person name="Li C."/>
        </authorList>
    </citation>
    <scope>NUCLEOTIDE SEQUENCE [LARGE SCALE GENOMIC DNA]</scope>
    <source>
        <strain evidence="3">BGI_N302</strain>
    </source>
</reference>
<feature type="non-terminal residue" evidence="3">
    <location>
        <position position="1"/>
    </location>
</feature>
<evidence type="ECO:0000313" key="4">
    <source>
        <dbReference type="Proteomes" id="UP000052976"/>
    </source>
</evidence>
<evidence type="ECO:0000259" key="2">
    <source>
        <dbReference type="PROSITE" id="PS51111"/>
    </source>
</evidence>
<gene>
    <name evidence="3" type="ORF">N302_13768</name>
</gene>
<dbReference type="STRING" id="85066.A0A091EYV2"/>
<feature type="region of interest" description="Disordered" evidence="1">
    <location>
        <begin position="38"/>
        <end position="65"/>
    </location>
</feature>
<dbReference type="EMBL" id="KK719228">
    <property type="protein sequence ID" value="KFO62146.1"/>
    <property type="molecule type" value="Genomic_DNA"/>
</dbReference>
<protein>
    <recommendedName>
        <fullName evidence="2">REJ domain-containing protein</fullName>
    </recommendedName>
</protein>
<feature type="domain" description="REJ" evidence="2">
    <location>
        <begin position="1"/>
        <end position="65"/>
    </location>
</feature>
<dbReference type="PROSITE" id="PS51111">
    <property type="entry name" value="REJ"/>
    <property type="match status" value="1"/>
</dbReference>
<proteinExistence type="predicted"/>
<dbReference type="GO" id="GO:0016020">
    <property type="term" value="C:membrane"/>
    <property type="evidence" value="ECO:0007669"/>
    <property type="project" value="UniProtKB-SubCell"/>
</dbReference>
<dbReference type="Gene3D" id="2.60.40.10">
    <property type="entry name" value="Immunoglobulins"/>
    <property type="match status" value="1"/>
</dbReference>
<sequence>HEPLLILEGPEQGGIRLRCLSERPFSDVQLLWTDGKGENLTGIPAPTDTGSAGSSLLLRPGSGNA</sequence>